<evidence type="ECO:0000256" key="7">
    <source>
        <dbReference type="ARBA" id="ARBA00022729"/>
    </source>
</evidence>
<dbReference type="GO" id="GO:0030570">
    <property type="term" value="F:pectate lyase activity"/>
    <property type="evidence" value="ECO:0007669"/>
    <property type="project" value="UniProtKB-UniRule"/>
</dbReference>
<organism evidence="12 13">
    <name type="scientific">Xanthomonas hyacinthi</name>
    <dbReference type="NCBI Taxonomy" id="56455"/>
    <lineage>
        <taxon>Bacteria</taxon>
        <taxon>Pseudomonadati</taxon>
        <taxon>Pseudomonadota</taxon>
        <taxon>Gammaproteobacteria</taxon>
        <taxon>Lysobacterales</taxon>
        <taxon>Lysobacteraceae</taxon>
        <taxon>Xanthomonas</taxon>
    </lineage>
</organism>
<comment type="function">
    <text evidence="10">Catalyzes the depolymerization of both polygalacturonate and pectins of methyl esterification degree from 22 to 89%, with an endo mode of action. In contrast to the majority of pectate lyases, displays high activity on highly methylated pectins.</text>
</comment>
<gene>
    <name evidence="12" type="ORF">XhyaCFBP1156_06635</name>
</gene>
<evidence type="ECO:0000256" key="5">
    <source>
        <dbReference type="ARBA" id="ARBA00012272"/>
    </source>
</evidence>
<dbReference type="GO" id="GO:0005576">
    <property type="term" value="C:extracellular region"/>
    <property type="evidence" value="ECO:0007669"/>
    <property type="project" value="UniProtKB-SubCell"/>
</dbReference>
<dbReference type="EC" id="4.2.2.2" evidence="5 10"/>
<evidence type="ECO:0000313" key="12">
    <source>
        <dbReference type="EMBL" id="PPU98545.1"/>
    </source>
</evidence>
<evidence type="ECO:0000256" key="10">
    <source>
        <dbReference type="RuleBase" id="RU367009"/>
    </source>
</evidence>
<evidence type="ECO:0000256" key="1">
    <source>
        <dbReference type="ARBA" id="ARBA00000695"/>
    </source>
</evidence>
<evidence type="ECO:0000256" key="8">
    <source>
        <dbReference type="ARBA" id="ARBA00022837"/>
    </source>
</evidence>
<dbReference type="Gene3D" id="2.160.20.10">
    <property type="entry name" value="Single-stranded right-handed beta-helix, Pectin lyase-like"/>
    <property type="match status" value="1"/>
</dbReference>
<name>A0A2S7EZE8_9XANT</name>
<evidence type="ECO:0000256" key="4">
    <source>
        <dbReference type="ARBA" id="ARBA00006463"/>
    </source>
</evidence>
<dbReference type="SUPFAM" id="SSF51126">
    <property type="entry name" value="Pectin lyase-like"/>
    <property type="match status" value="1"/>
</dbReference>
<keyword evidence="6 10" id="KW-0964">Secreted</keyword>
<comment type="catalytic activity">
    <reaction evidence="1 10">
        <text>Eliminative cleavage of (1-&gt;4)-alpha-D-galacturonan to give oligosaccharides with 4-deoxy-alpha-D-galact-4-enuronosyl groups at their non-reducing ends.</text>
        <dbReference type="EC" id="4.2.2.2"/>
    </reaction>
</comment>
<evidence type="ECO:0000256" key="3">
    <source>
        <dbReference type="ARBA" id="ARBA00004613"/>
    </source>
</evidence>
<dbReference type="EMBL" id="MDEG01000004">
    <property type="protein sequence ID" value="PPU98545.1"/>
    <property type="molecule type" value="Genomic_DNA"/>
</dbReference>
<dbReference type="Proteomes" id="UP000238261">
    <property type="component" value="Unassembled WGS sequence"/>
</dbReference>
<sequence length="304" mass="31278">MMTMFMQMFEQLLRQRLSADQANAGVPATSCGPGTGTIGPGADAGKPSGGTGANFHGAAAAGGIAADASTRHGIGANLAPSGNGNAIIVNAPIIVPAGKVFDGRNQLYRGGPGLGDGSQNEHQQPMFIVQNGGRLENVRMTGGGDGVHFLGDGSMHNCINEDVSEDAVTIDDARNRAHDAKIAGYPVSALPARAKLEIDNCTFDKAHDKVIQDNGAADVTLKGVCVDGAGKVFRTNGNHREVDSHVQICDSSFKNVKEAVFRTDAPGATVSFQDVAADAPYEALVPSANQASGADRVGYKAYSG</sequence>
<comment type="similarity">
    <text evidence="4 10">Belongs to the polysaccharide lyase 3 family.</text>
</comment>
<keyword evidence="9 10" id="KW-0456">Lyase</keyword>
<feature type="region of interest" description="Disordered" evidence="11">
    <location>
        <begin position="28"/>
        <end position="50"/>
    </location>
</feature>
<evidence type="ECO:0000256" key="6">
    <source>
        <dbReference type="ARBA" id="ARBA00022525"/>
    </source>
</evidence>
<dbReference type="PANTHER" id="PTHR33407:SF9">
    <property type="entry name" value="PECTATE LYASE F-RELATED"/>
    <property type="match status" value="1"/>
</dbReference>
<dbReference type="InterPro" id="IPR012334">
    <property type="entry name" value="Pectin_lyas_fold"/>
</dbReference>
<comment type="cofactor">
    <cofactor evidence="2 10">
        <name>Ca(2+)</name>
        <dbReference type="ChEBI" id="CHEBI:29108"/>
    </cofactor>
</comment>
<accession>A0A2S7EZE8</accession>
<evidence type="ECO:0000256" key="11">
    <source>
        <dbReference type="SAM" id="MobiDB-lite"/>
    </source>
</evidence>
<evidence type="ECO:0000256" key="9">
    <source>
        <dbReference type="ARBA" id="ARBA00023239"/>
    </source>
</evidence>
<keyword evidence="7" id="KW-0732">Signal</keyword>
<proteinExistence type="inferred from homology"/>
<keyword evidence="13" id="KW-1185">Reference proteome</keyword>
<protein>
    <recommendedName>
        <fullName evidence="5 10">Pectate lyase</fullName>
        <ecNumber evidence="5 10">4.2.2.2</ecNumber>
    </recommendedName>
</protein>
<dbReference type="Pfam" id="PF03211">
    <property type="entry name" value="Pectate_lyase"/>
    <property type="match status" value="1"/>
</dbReference>
<reference evidence="13" key="1">
    <citation type="submission" date="2016-08" db="EMBL/GenBank/DDBJ databases">
        <authorList>
            <person name="Merda D."/>
            <person name="Briand M."/>
            <person name="Taghouti G."/>
            <person name="Carrere S."/>
            <person name="Gouzy J."/>
            <person name="Portier P."/>
            <person name="Jacques M.-A."/>
            <person name="Fischer-Le Saux M."/>
        </authorList>
    </citation>
    <scope>NUCLEOTIDE SEQUENCE [LARGE SCALE GENOMIC DNA]</scope>
    <source>
        <strain evidence="13">CFBP1156</strain>
    </source>
</reference>
<comment type="subcellular location">
    <subcellularLocation>
        <location evidence="3 10">Secreted</location>
    </subcellularLocation>
</comment>
<evidence type="ECO:0000256" key="2">
    <source>
        <dbReference type="ARBA" id="ARBA00001913"/>
    </source>
</evidence>
<dbReference type="InterPro" id="IPR011050">
    <property type="entry name" value="Pectin_lyase_fold/virulence"/>
</dbReference>
<evidence type="ECO:0000313" key="13">
    <source>
        <dbReference type="Proteomes" id="UP000238261"/>
    </source>
</evidence>
<keyword evidence="8 10" id="KW-0106">Calcium</keyword>
<comment type="caution">
    <text evidence="12">The sequence shown here is derived from an EMBL/GenBank/DDBJ whole genome shotgun (WGS) entry which is preliminary data.</text>
</comment>
<dbReference type="InterPro" id="IPR004898">
    <property type="entry name" value="Pectate_lyase_PlyH/PlyE-like"/>
</dbReference>
<dbReference type="OrthoDB" id="4298856at2"/>
<dbReference type="PANTHER" id="PTHR33407">
    <property type="entry name" value="PECTATE LYASE F-RELATED"/>
    <property type="match status" value="1"/>
</dbReference>
<dbReference type="AlphaFoldDB" id="A0A2S7EZE8"/>